<evidence type="ECO:0000259" key="2">
    <source>
        <dbReference type="Pfam" id="PF09925"/>
    </source>
</evidence>
<feature type="transmembrane region" description="Helical" evidence="1">
    <location>
        <begin position="241"/>
        <end position="259"/>
    </location>
</feature>
<accession>A0ABW2ZGH3</accession>
<feature type="transmembrane region" description="Helical" evidence="1">
    <location>
        <begin position="64"/>
        <end position="85"/>
    </location>
</feature>
<dbReference type="EMBL" id="JBHTIA010000005">
    <property type="protein sequence ID" value="MFD0765189.1"/>
    <property type="molecule type" value="Genomic_DNA"/>
</dbReference>
<feature type="transmembrane region" description="Helical" evidence="1">
    <location>
        <begin position="266"/>
        <end position="289"/>
    </location>
</feature>
<feature type="domain" description="DUF2157" evidence="2">
    <location>
        <begin position="8"/>
        <end position="152"/>
    </location>
</feature>
<keyword evidence="1" id="KW-0812">Transmembrane</keyword>
<feature type="transmembrane region" description="Helical" evidence="1">
    <location>
        <begin position="129"/>
        <end position="150"/>
    </location>
</feature>
<reference evidence="4" key="1">
    <citation type="journal article" date="2019" name="Int. J. Syst. Evol. Microbiol.">
        <title>The Global Catalogue of Microorganisms (GCM) 10K type strain sequencing project: providing services to taxonomists for standard genome sequencing and annotation.</title>
        <authorList>
            <consortium name="The Broad Institute Genomics Platform"/>
            <consortium name="The Broad Institute Genome Sequencing Center for Infectious Disease"/>
            <person name="Wu L."/>
            <person name="Ma J."/>
        </authorList>
    </citation>
    <scope>NUCLEOTIDE SEQUENCE [LARGE SCALE GENOMIC DNA]</scope>
    <source>
        <strain evidence="4">CCUG 60742</strain>
    </source>
</reference>
<protein>
    <submittedName>
        <fullName evidence="3">DUF2157 domain-containing protein</fullName>
    </submittedName>
</protein>
<keyword evidence="1" id="KW-0472">Membrane</keyword>
<feature type="transmembrane region" description="Helical" evidence="1">
    <location>
        <begin position="40"/>
        <end position="58"/>
    </location>
</feature>
<dbReference type="Proteomes" id="UP001597073">
    <property type="component" value="Unassembled WGS sequence"/>
</dbReference>
<proteinExistence type="predicted"/>
<feature type="transmembrane region" description="Helical" evidence="1">
    <location>
        <begin position="218"/>
        <end position="235"/>
    </location>
</feature>
<dbReference type="InterPro" id="IPR018677">
    <property type="entry name" value="DUF2157"/>
</dbReference>
<keyword evidence="4" id="KW-1185">Reference proteome</keyword>
<dbReference type="RefSeq" id="WP_377141984.1">
    <property type="nucleotide sequence ID" value="NZ_JBHTIA010000005.1"/>
</dbReference>
<comment type="caution">
    <text evidence="3">The sequence shown here is derived from an EMBL/GenBank/DDBJ whole genome shotgun (WGS) entry which is preliminary data.</text>
</comment>
<evidence type="ECO:0000313" key="3">
    <source>
        <dbReference type="EMBL" id="MFD0765189.1"/>
    </source>
</evidence>
<keyword evidence="1" id="KW-1133">Transmembrane helix</keyword>
<feature type="transmembrane region" description="Helical" evidence="1">
    <location>
        <begin position="301"/>
        <end position="318"/>
    </location>
</feature>
<feature type="transmembrane region" description="Helical" evidence="1">
    <location>
        <begin position="155"/>
        <end position="176"/>
    </location>
</feature>
<feature type="transmembrane region" description="Helical" evidence="1">
    <location>
        <begin position="188"/>
        <end position="206"/>
    </location>
</feature>
<sequence>MEQNIYNKLHADGLISDESFEKVKQAHTNRLFSVHWELKTLLYLGVMLLSGGLGTLVYKNIDTIGHQVILAFIALISIGCFTYCFKNRPLFSTGKVKAPNTGFDYILLLGSISMVTFLGYLQFKYNVFGTNYGMATFIPTVALFFIAYYFDHLGILSMAIASLGLWMGVSVTPKTLLAYDTFNNKDIIFTYVLFGLLLLAAGYLSGLLKIKKHFKFSYHHYGVHVTFIALLAGFFEYNNTGYAYLWLLAALGLAVYVYFDGFKEHSFYFVLLSILYGYFAFCCLMVKFVTGFDSNEGVFELLLLLFIFSAVALVYLIIHANRQIKADDHL</sequence>
<evidence type="ECO:0000256" key="1">
    <source>
        <dbReference type="SAM" id="Phobius"/>
    </source>
</evidence>
<evidence type="ECO:0000313" key="4">
    <source>
        <dbReference type="Proteomes" id="UP001597073"/>
    </source>
</evidence>
<organism evidence="3 4">
    <name type="scientific">Mucilaginibacter lutimaris</name>
    <dbReference type="NCBI Taxonomy" id="931629"/>
    <lineage>
        <taxon>Bacteria</taxon>
        <taxon>Pseudomonadati</taxon>
        <taxon>Bacteroidota</taxon>
        <taxon>Sphingobacteriia</taxon>
        <taxon>Sphingobacteriales</taxon>
        <taxon>Sphingobacteriaceae</taxon>
        <taxon>Mucilaginibacter</taxon>
    </lineage>
</organism>
<name>A0ABW2ZGH3_9SPHI</name>
<gene>
    <name evidence="3" type="ORF">ACFQZI_10020</name>
</gene>
<dbReference type="Pfam" id="PF09925">
    <property type="entry name" value="DUF2157"/>
    <property type="match status" value="1"/>
</dbReference>
<feature type="transmembrane region" description="Helical" evidence="1">
    <location>
        <begin position="105"/>
        <end position="123"/>
    </location>
</feature>